<evidence type="ECO:0000256" key="2">
    <source>
        <dbReference type="ARBA" id="ARBA00022692"/>
    </source>
</evidence>
<dbReference type="EMBL" id="CAJVRL010000056">
    <property type="protein sequence ID" value="CAG8954285.1"/>
    <property type="molecule type" value="Genomic_DNA"/>
</dbReference>
<comment type="subcellular location">
    <subcellularLocation>
        <location evidence="1">Membrane</location>
        <topology evidence="1">Multi-pass membrane protein</topology>
    </subcellularLocation>
</comment>
<dbReference type="AlphaFoldDB" id="A0A9N9KY73"/>
<proteinExistence type="inferred from homology"/>
<evidence type="ECO:0000313" key="9">
    <source>
        <dbReference type="Proteomes" id="UP000696280"/>
    </source>
</evidence>
<evidence type="ECO:0000256" key="4">
    <source>
        <dbReference type="ARBA" id="ARBA00023136"/>
    </source>
</evidence>
<feature type="transmembrane region" description="Helical" evidence="6">
    <location>
        <begin position="125"/>
        <end position="146"/>
    </location>
</feature>
<keyword evidence="3 6" id="KW-1133">Transmembrane helix</keyword>
<keyword evidence="2 6" id="KW-0812">Transmembrane</keyword>
<feature type="transmembrane region" description="Helical" evidence="6">
    <location>
        <begin position="13"/>
        <end position="33"/>
    </location>
</feature>
<dbReference type="OrthoDB" id="5401779at2759"/>
<reference evidence="8" key="1">
    <citation type="submission" date="2021-07" db="EMBL/GenBank/DDBJ databases">
        <authorList>
            <person name="Durling M."/>
        </authorList>
    </citation>
    <scope>NUCLEOTIDE SEQUENCE</scope>
</reference>
<comment type="caution">
    <text evidence="8">The sequence shown here is derived from an EMBL/GenBank/DDBJ whole genome shotgun (WGS) entry which is preliminary data.</text>
</comment>
<organism evidence="8 9">
    <name type="scientific">Hymenoscyphus fraxineus</name>
    <dbReference type="NCBI Taxonomy" id="746836"/>
    <lineage>
        <taxon>Eukaryota</taxon>
        <taxon>Fungi</taxon>
        <taxon>Dikarya</taxon>
        <taxon>Ascomycota</taxon>
        <taxon>Pezizomycotina</taxon>
        <taxon>Leotiomycetes</taxon>
        <taxon>Helotiales</taxon>
        <taxon>Helotiaceae</taxon>
        <taxon>Hymenoscyphus</taxon>
    </lineage>
</organism>
<feature type="transmembrane region" description="Helical" evidence="6">
    <location>
        <begin position="170"/>
        <end position="191"/>
    </location>
</feature>
<dbReference type="InterPro" id="IPR049326">
    <property type="entry name" value="Rhodopsin_dom_fungi"/>
</dbReference>
<name>A0A9N9KY73_9HELO</name>
<dbReference type="InterPro" id="IPR052337">
    <property type="entry name" value="SAT4-like"/>
</dbReference>
<evidence type="ECO:0000256" key="1">
    <source>
        <dbReference type="ARBA" id="ARBA00004141"/>
    </source>
</evidence>
<evidence type="ECO:0000259" key="7">
    <source>
        <dbReference type="Pfam" id="PF20684"/>
    </source>
</evidence>
<dbReference type="Proteomes" id="UP000696280">
    <property type="component" value="Unassembled WGS sequence"/>
</dbReference>
<dbReference type="Pfam" id="PF20684">
    <property type="entry name" value="Fung_rhodopsin"/>
    <property type="match status" value="1"/>
</dbReference>
<evidence type="ECO:0000256" key="6">
    <source>
        <dbReference type="SAM" id="Phobius"/>
    </source>
</evidence>
<protein>
    <recommendedName>
        <fullName evidence="7">Rhodopsin domain-containing protein</fullName>
    </recommendedName>
</protein>
<feature type="transmembrane region" description="Helical" evidence="6">
    <location>
        <begin position="92"/>
        <end position="113"/>
    </location>
</feature>
<comment type="similarity">
    <text evidence="5">Belongs to the SAT4 family.</text>
</comment>
<keyword evidence="4 6" id="KW-0472">Membrane</keyword>
<dbReference type="PANTHER" id="PTHR33048:SF55">
    <property type="entry name" value="INTEGRAL MEMBRANE PROTEIN"/>
    <property type="match status" value="1"/>
</dbReference>
<accession>A0A9N9KY73</accession>
<evidence type="ECO:0000256" key="3">
    <source>
        <dbReference type="ARBA" id="ARBA00022989"/>
    </source>
</evidence>
<evidence type="ECO:0000256" key="5">
    <source>
        <dbReference type="ARBA" id="ARBA00038359"/>
    </source>
</evidence>
<sequence>MAMSPTESNARQVQVPAVVFLVLCPLIVTIRFWGRTRGSVNHLGIDDWTILCSLTFAIVVSALMLASCDYGFGRHIATLSPQEKKMTLKLFYVAQAFYKLNINLTKCSILLLYLRIFVQRPFRILCWILLAIVSTYGIASTSASIWQCNPIPRAWDKTIQGSCINITANWFANAGFSIVTDIIILALPMPLVYSLKLEKPHKVALALVFALGGFVVVTSVLRSTTLHFSSTSMDTTYDIASSMWTIIESNIGIICACLPMCKIPFRGLITAIFPTNGRSQISGEESYYATSSHTGKKEWTSKSAPATDVELGKLSPQRCESEERILHNFEYRGIT</sequence>
<keyword evidence="9" id="KW-1185">Reference proteome</keyword>
<feature type="transmembrane region" description="Helical" evidence="6">
    <location>
        <begin position="203"/>
        <end position="221"/>
    </location>
</feature>
<gene>
    <name evidence="8" type="ORF">HYFRA_00005906</name>
</gene>
<dbReference type="PANTHER" id="PTHR33048">
    <property type="entry name" value="PTH11-LIKE INTEGRAL MEMBRANE PROTEIN (AFU_ORTHOLOGUE AFUA_5G11245)"/>
    <property type="match status" value="1"/>
</dbReference>
<feature type="domain" description="Rhodopsin" evidence="7">
    <location>
        <begin position="30"/>
        <end position="266"/>
    </location>
</feature>
<feature type="transmembrane region" description="Helical" evidence="6">
    <location>
        <begin position="45"/>
        <end position="72"/>
    </location>
</feature>
<evidence type="ECO:0000313" key="8">
    <source>
        <dbReference type="EMBL" id="CAG8954285.1"/>
    </source>
</evidence>
<dbReference type="GO" id="GO:0016020">
    <property type="term" value="C:membrane"/>
    <property type="evidence" value="ECO:0007669"/>
    <property type="project" value="UniProtKB-SubCell"/>
</dbReference>